<dbReference type="Proteomes" id="UP001499990">
    <property type="component" value="Unassembled WGS sequence"/>
</dbReference>
<reference evidence="2" key="3">
    <citation type="submission" date="2023-12" db="EMBL/GenBank/DDBJ databases">
        <authorList>
            <person name="Sun Q."/>
            <person name="Inoue M."/>
        </authorList>
    </citation>
    <scope>NUCLEOTIDE SEQUENCE</scope>
    <source>
        <strain evidence="2">JCM 9651</strain>
    </source>
</reference>
<dbReference type="EMBL" id="BAAAYL010000001">
    <property type="protein sequence ID" value="GAA3380511.1"/>
    <property type="molecule type" value="Genomic_DNA"/>
</dbReference>
<reference evidence="2" key="1">
    <citation type="journal article" date="2014" name="Int. J. Syst. Evol. Microbiol.">
        <title>Complete genome of a new Firmicutes species belonging to the dominant human colonic microbiota ('Ruminococcus bicirculans') reveals two chromosomes and a selective capacity to utilize plant glucans.</title>
        <authorList>
            <consortium name="NISC Comparative Sequencing Program"/>
            <person name="Wegmann U."/>
            <person name="Louis P."/>
            <person name="Goesmann A."/>
            <person name="Henrissat B."/>
            <person name="Duncan S.H."/>
            <person name="Flint H.J."/>
        </authorList>
    </citation>
    <scope>NUCLEOTIDE SEQUENCE</scope>
    <source>
        <strain evidence="2">JCM 9651</strain>
    </source>
</reference>
<dbReference type="EMBL" id="BAAAYL010000001">
    <property type="protein sequence ID" value="GAA3367189.1"/>
    <property type="molecule type" value="Genomic_DNA"/>
</dbReference>
<evidence type="ECO:0000313" key="1">
    <source>
        <dbReference type="EMBL" id="GAA3367189.1"/>
    </source>
</evidence>
<sequence>MGVTQDADYYLDVSILPRAMEAGMWIAVRLSNYGNLAVVTTPRPDGNAGPDQAVADGALSERDRRQWCQLVVGQDRSSAAIFAAVQAGQIARARAFG</sequence>
<comment type="caution">
    <text evidence="2">The sequence shown here is derived from an EMBL/GenBank/DDBJ whole genome shotgun (WGS) entry which is preliminary data.</text>
</comment>
<evidence type="ECO:0000313" key="3">
    <source>
        <dbReference type="Proteomes" id="UP001499990"/>
    </source>
</evidence>
<gene>
    <name evidence="1" type="ORF">GCM10020367_00410</name>
    <name evidence="2" type="ORF">GCM10020367_68430</name>
</gene>
<dbReference type="RefSeq" id="WP_345033624.1">
    <property type="nucleotide sequence ID" value="NZ_BAAAYL010000001.1"/>
</dbReference>
<proteinExistence type="predicted"/>
<evidence type="ECO:0000313" key="2">
    <source>
        <dbReference type="EMBL" id="GAA3380511.1"/>
    </source>
</evidence>
<keyword evidence="3" id="KW-1185">Reference proteome</keyword>
<name>A0ABP6SND8_9ACTN</name>
<reference evidence="3" key="2">
    <citation type="journal article" date="2019" name="Int. J. Syst. Evol. Microbiol.">
        <title>The Global Catalogue of Microorganisms (GCM) 10K type strain sequencing project: providing services to taxonomists for standard genome sequencing and annotation.</title>
        <authorList>
            <consortium name="The Broad Institute Genomics Platform"/>
            <consortium name="The Broad Institute Genome Sequencing Center for Infectious Disease"/>
            <person name="Wu L."/>
            <person name="Ma J."/>
        </authorList>
    </citation>
    <scope>NUCLEOTIDE SEQUENCE [LARGE SCALE GENOMIC DNA]</scope>
    <source>
        <strain evidence="3">JCM 9651</strain>
    </source>
</reference>
<accession>A0ABP6SND8</accession>
<organism evidence="2 3">
    <name type="scientific">Streptomyces sannanensis</name>
    <dbReference type="NCBI Taxonomy" id="285536"/>
    <lineage>
        <taxon>Bacteria</taxon>
        <taxon>Bacillati</taxon>
        <taxon>Actinomycetota</taxon>
        <taxon>Actinomycetes</taxon>
        <taxon>Kitasatosporales</taxon>
        <taxon>Streptomycetaceae</taxon>
        <taxon>Streptomyces</taxon>
    </lineage>
</organism>
<protein>
    <submittedName>
        <fullName evidence="2">Uncharacterized protein</fullName>
    </submittedName>
</protein>